<name>A0A381V857_9ZZZZ</name>
<sequence>MKSFKLILTTVAISMAMFSADAEEKKEKAAAKTGKAAKERTVKGTVMCGKCTLKKTDACQAALQVKRKGKDGKEVTRVVLLKNDAVTKAFHKRICSGDKIAVAVTGKFEGKGKKRLLVASKIADAPKKGKGKATDKKKKA</sequence>
<reference evidence="1" key="1">
    <citation type="submission" date="2018-05" db="EMBL/GenBank/DDBJ databases">
        <authorList>
            <person name="Lanie J.A."/>
            <person name="Ng W.-L."/>
            <person name="Kazmierczak K.M."/>
            <person name="Andrzejewski T.M."/>
            <person name="Davidsen T.M."/>
            <person name="Wayne K.J."/>
            <person name="Tettelin H."/>
            <person name="Glass J.I."/>
            <person name="Rusch D."/>
            <person name="Podicherti R."/>
            <person name="Tsui H.-C.T."/>
            <person name="Winkler M.E."/>
        </authorList>
    </citation>
    <scope>NUCLEOTIDE SEQUENCE</scope>
</reference>
<dbReference type="AlphaFoldDB" id="A0A381V857"/>
<accession>A0A381V857</accession>
<evidence type="ECO:0000313" key="1">
    <source>
        <dbReference type="EMBL" id="SVA36191.1"/>
    </source>
</evidence>
<organism evidence="1">
    <name type="scientific">marine metagenome</name>
    <dbReference type="NCBI Taxonomy" id="408172"/>
    <lineage>
        <taxon>unclassified sequences</taxon>
        <taxon>metagenomes</taxon>
        <taxon>ecological metagenomes</taxon>
    </lineage>
</organism>
<dbReference type="EMBL" id="UINC01008034">
    <property type="protein sequence ID" value="SVA36191.1"/>
    <property type="molecule type" value="Genomic_DNA"/>
</dbReference>
<gene>
    <name evidence="1" type="ORF">METZ01_LOCUS89045</name>
</gene>
<proteinExistence type="predicted"/>
<protein>
    <submittedName>
        <fullName evidence="1">Uncharacterized protein</fullName>
    </submittedName>
</protein>